<reference evidence="4 5" key="1">
    <citation type="journal article" date="2024" name="bioRxiv">
        <title>A reference genome for Trichogramma kaykai: A tiny desert-dwelling parasitoid wasp with competing sex-ratio distorters.</title>
        <authorList>
            <person name="Culotta J."/>
            <person name="Lindsey A.R."/>
        </authorList>
    </citation>
    <scope>NUCLEOTIDE SEQUENCE [LARGE SCALE GENOMIC DNA]</scope>
    <source>
        <strain evidence="4 5">KSX58</strain>
    </source>
</reference>
<name>A0ABD2XQ91_9HYME</name>
<dbReference type="PANTHER" id="PTHR24123:SF33">
    <property type="entry name" value="PROTEIN HOS4"/>
    <property type="match status" value="1"/>
</dbReference>
<keyword evidence="5" id="KW-1185">Reference proteome</keyword>
<evidence type="ECO:0000256" key="1">
    <source>
        <dbReference type="ARBA" id="ARBA00022737"/>
    </source>
</evidence>
<comment type="caution">
    <text evidence="4">The sequence shown here is derived from an EMBL/GenBank/DDBJ whole genome shotgun (WGS) entry which is preliminary data.</text>
</comment>
<organism evidence="4 5">
    <name type="scientific">Trichogramma kaykai</name>
    <dbReference type="NCBI Taxonomy" id="54128"/>
    <lineage>
        <taxon>Eukaryota</taxon>
        <taxon>Metazoa</taxon>
        <taxon>Ecdysozoa</taxon>
        <taxon>Arthropoda</taxon>
        <taxon>Hexapoda</taxon>
        <taxon>Insecta</taxon>
        <taxon>Pterygota</taxon>
        <taxon>Neoptera</taxon>
        <taxon>Endopterygota</taxon>
        <taxon>Hymenoptera</taxon>
        <taxon>Apocrita</taxon>
        <taxon>Proctotrupomorpha</taxon>
        <taxon>Chalcidoidea</taxon>
        <taxon>Trichogrammatidae</taxon>
        <taxon>Trichogramma</taxon>
    </lineage>
</organism>
<evidence type="ECO:0000313" key="5">
    <source>
        <dbReference type="Proteomes" id="UP001627154"/>
    </source>
</evidence>
<dbReference type="Gene3D" id="1.25.40.20">
    <property type="entry name" value="Ankyrin repeat-containing domain"/>
    <property type="match status" value="1"/>
</dbReference>
<keyword evidence="2 3" id="KW-0040">ANK repeat</keyword>
<dbReference type="Proteomes" id="UP001627154">
    <property type="component" value="Unassembled WGS sequence"/>
</dbReference>
<dbReference type="PANTHER" id="PTHR24123">
    <property type="entry name" value="ANKYRIN REPEAT-CONTAINING"/>
    <property type="match status" value="1"/>
</dbReference>
<feature type="repeat" description="ANK" evidence="3">
    <location>
        <begin position="130"/>
        <end position="156"/>
    </location>
</feature>
<dbReference type="AlphaFoldDB" id="A0ABD2XQ91"/>
<dbReference type="InterPro" id="IPR051165">
    <property type="entry name" value="Multifunctional_ANK_Repeat"/>
</dbReference>
<evidence type="ECO:0000313" key="4">
    <source>
        <dbReference type="EMBL" id="KAL3407255.1"/>
    </source>
</evidence>
<dbReference type="SUPFAM" id="SSF48403">
    <property type="entry name" value="Ankyrin repeat"/>
    <property type="match status" value="1"/>
</dbReference>
<dbReference type="PROSITE" id="PS50297">
    <property type="entry name" value="ANK_REP_REGION"/>
    <property type="match status" value="1"/>
</dbReference>
<evidence type="ECO:0000256" key="3">
    <source>
        <dbReference type="PROSITE-ProRule" id="PRU00023"/>
    </source>
</evidence>
<dbReference type="Pfam" id="PF12796">
    <property type="entry name" value="Ank_2"/>
    <property type="match status" value="1"/>
</dbReference>
<dbReference type="EMBL" id="JBJJXI010000011">
    <property type="protein sequence ID" value="KAL3407255.1"/>
    <property type="molecule type" value="Genomic_DNA"/>
</dbReference>
<keyword evidence="1" id="KW-0677">Repeat</keyword>
<accession>A0ABD2XQ91</accession>
<protein>
    <submittedName>
        <fullName evidence="4">Uncharacterized protein</fullName>
    </submittedName>
</protein>
<dbReference type="InterPro" id="IPR002110">
    <property type="entry name" value="Ankyrin_rpt"/>
</dbReference>
<proteinExistence type="predicted"/>
<dbReference type="InterPro" id="IPR036770">
    <property type="entry name" value="Ankyrin_rpt-contain_sf"/>
</dbReference>
<dbReference type="SMART" id="SM00248">
    <property type="entry name" value="ANK"/>
    <property type="match status" value="3"/>
</dbReference>
<evidence type="ECO:0000256" key="2">
    <source>
        <dbReference type="ARBA" id="ARBA00023043"/>
    </source>
</evidence>
<sequence length="391" mass="44851">MDGLNANYKIIEAKVDDDDNEFDSSGRTFVHEAYFNTEVPENADLLLNYCDEANYGDVTGGLHIACAIGYINAVRPCACRGFDDFARLDRSGRTILHALAERAEKNESKVAVAKMLLENFRLDVDVKNSGGQTPLEVAVHNLNMDMTRLLIRHGADPAFFTLHWQEFNFQKIERSPLSMYRDIWNTVGVLVSAGFYMDWEKFLQIYIIIRAFIIHVSIGQRNRITKTLQYGEIELFQNTYDKVYKDSSEKDEHQMRKNLLYELCVYQNIVEIGKMNTANGIPIKKFILLKMESLREELGIGDKSVDLAPYKLEINEIAKMPISDKGETLLDICQLDSFQTFKLLQGDNTDLLFHKTDSLPLIGELVKSYVFKAYVRGYCISDRDSRWGRIL</sequence>
<gene>
    <name evidence="4" type="ORF">TKK_000537</name>
</gene>
<dbReference type="PROSITE" id="PS50088">
    <property type="entry name" value="ANK_REPEAT"/>
    <property type="match status" value="1"/>
</dbReference>